<dbReference type="Pfam" id="PF02458">
    <property type="entry name" value="Transferase"/>
    <property type="match status" value="1"/>
</dbReference>
<evidence type="ECO:0000256" key="2">
    <source>
        <dbReference type="ARBA" id="ARBA00022679"/>
    </source>
</evidence>
<proteinExistence type="inferred from homology"/>
<accession>A0A2N9F7W7</accession>
<reference evidence="4" key="1">
    <citation type="submission" date="2018-02" db="EMBL/GenBank/DDBJ databases">
        <authorList>
            <person name="Cohen D.B."/>
            <person name="Kent A.D."/>
        </authorList>
    </citation>
    <scope>NUCLEOTIDE SEQUENCE</scope>
</reference>
<dbReference type="PANTHER" id="PTHR31623">
    <property type="entry name" value="F21J9.9"/>
    <property type="match status" value="1"/>
</dbReference>
<sequence length="492" mass="54566">MVVAVESRQACAVGSPKLGLVVWRSGRQILRPSTADLEIYLMGVGVWLPDGSGWLAGWLVVVFWVGRGGNGWPAMLGVVDIKARETIKPSSPTPHNLKIFKLSLLDQIAPAEYVPMIFYYAFNGKPKVKPQEQINQLKESLSQALTRIYPLAGRVKENLFIECNDKGIDFLEAKVNCSLSEILRQPEVNVIDQFLPHDYHCSKSSMEAQLAIQVNIFSCGGMAIGTCALHKIVDKGTMSLFLNMWADISRGSSDSLSPIFPGPNLFPPRDLSGLVPKFEVPKAKCITKRFVFPGSKIASLKEIVATNITDNIVSPTRIQVVSALIWKCAMEVSRARSGCLSPSIMTHAVDLRPRIYPPLPKCAAGYLSWLAIAPTPIMESPMELHHLENEIRTAIKKVDKEYTRKMQGDNGFSVMSDSLKQIGELVPQNVEVYRFISWVNFQLYGADFGWGKPIWVSTAALLFKNVVIFIETSVGSGLEAWVTMDEQDMTIF</sequence>
<dbReference type="InterPro" id="IPR023213">
    <property type="entry name" value="CAT-like_dom_sf"/>
</dbReference>
<keyword evidence="2" id="KW-0808">Transferase</keyword>
<evidence type="ECO:0008006" key="5">
    <source>
        <dbReference type="Google" id="ProtNLM"/>
    </source>
</evidence>
<dbReference type="AlphaFoldDB" id="A0A2N9F7W7"/>
<evidence type="ECO:0000313" key="4">
    <source>
        <dbReference type="EMBL" id="SPC87016.1"/>
    </source>
</evidence>
<dbReference type="Gene3D" id="3.30.559.10">
    <property type="entry name" value="Chloramphenicol acetyltransferase-like domain"/>
    <property type="match status" value="2"/>
</dbReference>
<comment type="similarity">
    <text evidence="1">Belongs to the plant acyltransferase family.</text>
</comment>
<keyword evidence="3" id="KW-0012">Acyltransferase</keyword>
<dbReference type="GO" id="GO:0016746">
    <property type="term" value="F:acyltransferase activity"/>
    <property type="evidence" value="ECO:0007669"/>
    <property type="project" value="UniProtKB-KW"/>
</dbReference>
<dbReference type="EMBL" id="OIVN01000890">
    <property type="protein sequence ID" value="SPC87016.1"/>
    <property type="molecule type" value="Genomic_DNA"/>
</dbReference>
<evidence type="ECO:0000256" key="3">
    <source>
        <dbReference type="ARBA" id="ARBA00023315"/>
    </source>
</evidence>
<organism evidence="4">
    <name type="scientific">Fagus sylvatica</name>
    <name type="common">Beechnut</name>
    <dbReference type="NCBI Taxonomy" id="28930"/>
    <lineage>
        <taxon>Eukaryota</taxon>
        <taxon>Viridiplantae</taxon>
        <taxon>Streptophyta</taxon>
        <taxon>Embryophyta</taxon>
        <taxon>Tracheophyta</taxon>
        <taxon>Spermatophyta</taxon>
        <taxon>Magnoliopsida</taxon>
        <taxon>eudicotyledons</taxon>
        <taxon>Gunneridae</taxon>
        <taxon>Pentapetalae</taxon>
        <taxon>rosids</taxon>
        <taxon>fabids</taxon>
        <taxon>Fagales</taxon>
        <taxon>Fagaceae</taxon>
        <taxon>Fagus</taxon>
    </lineage>
</organism>
<name>A0A2N9F7W7_FAGSY</name>
<gene>
    <name evidence="4" type="ORF">FSB_LOCUS14898</name>
</gene>
<evidence type="ECO:0000256" key="1">
    <source>
        <dbReference type="ARBA" id="ARBA00009861"/>
    </source>
</evidence>
<protein>
    <recommendedName>
        <fullName evidence="5">Vinorine synthase</fullName>
    </recommendedName>
</protein>
<dbReference type="PANTHER" id="PTHR31623:SF53">
    <property type="entry name" value="STEMMADENINE O-ACETYLTRANSFERASE-LIKE"/>
    <property type="match status" value="1"/>
</dbReference>